<evidence type="ECO:0000313" key="5">
    <source>
        <dbReference type="EMBL" id="NYD39899.1"/>
    </source>
</evidence>
<evidence type="ECO:0000256" key="2">
    <source>
        <dbReference type="RuleBase" id="RU003749"/>
    </source>
</evidence>
<dbReference type="PROSITE" id="PS50801">
    <property type="entry name" value="STAS"/>
    <property type="match status" value="1"/>
</dbReference>
<dbReference type="PANTHER" id="PTHR33495">
    <property type="entry name" value="ANTI-SIGMA FACTOR ANTAGONIST TM_1081-RELATED-RELATED"/>
    <property type="match status" value="1"/>
</dbReference>
<dbReference type="Proteomes" id="UP000535890">
    <property type="component" value="Unassembled WGS sequence"/>
</dbReference>
<dbReference type="RefSeq" id="WP_179797158.1">
    <property type="nucleotide sequence ID" value="NZ_BAABHP010000002.1"/>
</dbReference>
<dbReference type="NCBIfam" id="TIGR00377">
    <property type="entry name" value="ant_ant_sig"/>
    <property type="match status" value="1"/>
</dbReference>
<evidence type="ECO:0000313" key="6">
    <source>
        <dbReference type="Proteomes" id="UP000535890"/>
    </source>
</evidence>
<proteinExistence type="inferred from homology"/>
<dbReference type="Gene3D" id="3.30.750.24">
    <property type="entry name" value="STAS domain"/>
    <property type="match status" value="1"/>
</dbReference>
<dbReference type="InterPro" id="IPR036513">
    <property type="entry name" value="STAS_dom_sf"/>
</dbReference>
<comment type="similarity">
    <text evidence="1 2">Belongs to the anti-sigma-factor antagonist family.</text>
</comment>
<feature type="region of interest" description="Disordered" evidence="3">
    <location>
        <begin position="1"/>
        <end position="29"/>
    </location>
</feature>
<dbReference type="Pfam" id="PF01740">
    <property type="entry name" value="STAS"/>
    <property type="match status" value="1"/>
</dbReference>
<dbReference type="InterPro" id="IPR003658">
    <property type="entry name" value="Anti-sigma_ant"/>
</dbReference>
<comment type="caution">
    <text evidence="5">The sequence shown here is derived from an EMBL/GenBank/DDBJ whole genome shotgun (WGS) entry which is preliminary data.</text>
</comment>
<evidence type="ECO:0000259" key="4">
    <source>
        <dbReference type="PROSITE" id="PS50801"/>
    </source>
</evidence>
<evidence type="ECO:0000256" key="3">
    <source>
        <dbReference type="SAM" id="MobiDB-lite"/>
    </source>
</evidence>
<keyword evidence="6" id="KW-1185">Reference proteome</keyword>
<organism evidence="5 6">
    <name type="scientific">Actinomycetospora corticicola</name>
    <dbReference type="NCBI Taxonomy" id="663602"/>
    <lineage>
        <taxon>Bacteria</taxon>
        <taxon>Bacillati</taxon>
        <taxon>Actinomycetota</taxon>
        <taxon>Actinomycetes</taxon>
        <taxon>Pseudonocardiales</taxon>
        <taxon>Pseudonocardiaceae</taxon>
        <taxon>Actinomycetospora</taxon>
    </lineage>
</organism>
<dbReference type="GO" id="GO:0043856">
    <property type="term" value="F:anti-sigma factor antagonist activity"/>
    <property type="evidence" value="ECO:0007669"/>
    <property type="project" value="InterPro"/>
</dbReference>
<reference evidence="5 6" key="1">
    <citation type="submission" date="2020-07" db="EMBL/GenBank/DDBJ databases">
        <title>Sequencing the genomes of 1000 actinobacteria strains.</title>
        <authorList>
            <person name="Klenk H.-P."/>
        </authorList>
    </citation>
    <scope>NUCLEOTIDE SEQUENCE [LARGE SCALE GENOMIC DNA]</scope>
    <source>
        <strain evidence="5 6">DSM 45772</strain>
    </source>
</reference>
<accession>A0A7Y9E2G2</accession>
<evidence type="ECO:0000256" key="1">
    <source>
        <dbReference type="ARBA" id="ARBA00009013"/>
    </source>
</evidence>
<gene>
    <name evidence="5" type="ORF">BJ983_006001</name>
</gene>
<dbReference type="InterPro" id="IPR002645">
    <property type="entry name" value="STAS_dom"/>
</dbReference>
<dbReference type="PANTHER" id="PTHR33495:SF2">
    <property type="entry name" value="ANTI-SIGMA FACTOR ANTAGONIST TM_1081-RELATED"/>
    <property type="match status" value="1"/>
</dbReference>
<name>A0A7Y9E2G2_9PSEU</name>
<dbReference type="AlphaFoldDB" id="A0A7Y9E2G2"/>
<feature type="domain" description="STAS" evidence="4">
    <location>
        <begin position="25"/>
        <end position="133"/>
    </location>
</feature>
<dbReference type="EMBL" id="JACCBN010000001">
    <property type="protein sequence ID" value="NYD39899.1"/>
    <property type="molecule type" value="Genomic_DNA"/>
</dbReference>
<dbReference type="CDD" id="cd07043">
    <property type="entry name" value="STAS_anti-anti-sigma_factors"/>
    <property type="match status" value="1"/>
</dbReference>
<sequence length="133" mass="14013">MTDSAGNGGREAVATEEEFSTEEPMGVDVQRSGETSVIRLTGEIDMLTTPALRAKVTEELAAGLSVLVLDMLAVEFLGSSGLALLVEALDESRNRGVALRLVADSRPVSRPLQATGLTDLFEIHTTVEDALAA</sequence>
<protein>
    <recommendedName>
        <fullName evidence="2">Anti-sigma factor antagonist</fullName>
    </recommendedName>
</protein>
<dbReference type="SUPFAM" id="SSF52091">
    <property type="entry name" value="SpoIIaa-like"/>
    <property type="match status" value="1"/>
</dbReference>